<evidence type="ECO:0008006" key="2">
    <source>
        <dbReference type="Google" id="ProtNLM"/>
    </source>
</evidence>
<comment type="caution">
    <text evidence="1">The sequence shown here is derived from an EMBL/GenBank/DDBJ whole genome shotgun (WGS) entry which is preliminary data.</text>
</comment>
<name>A0A0F9EZG6_9ZZZZ</name>
<dbReference type="Gene3D" id="3.40.630.10">
    <property type="entry name" value="Zn peptidases"/>
    <property type="match status" value="1"/>
</dbReference>
<dbReference type="SUPFAM" id="SSF53187">
    <property type="entry name" value="Zn-dependent exopeptidases"/>
    <property type="match status" value="1"/>
</dbReference>
<feature type="non-terminal residue" evidence="1">
    <location>
        <position position="1"/>
    </location>
</feature>
<sequence>PMVVRLRDMFTLHETALLHLLRDELRTAGYEPYCGTMDDGYIWAPGDIPVMLVAHVDCISRPETIFHDSEADVFWSPDGLGADDRAGVWGILHLVEKGYRPSILFTNGEESGGWGARAASRGLVHAIGDVRVLVEIDRCGAMEAVYYDCGSNALRDWTEKVGFKEHWGTFSDISILGPAWDIAAVNLSAGYYREHSPVEYLVVDDLMKTLVAVERLLQAPPLERWPHETERSYRMDWYSALSRNDNRDELSHYWEYDEVEKREKGKGRVRAKVRVTRCWITRLGSRRTAQQRNGLTTRGTSTTQ</sequence>
<accession>A0A0F9EZG6</accession>
<proteinExistence type="predicted"/>
<gene>
    <name evidence="1" type="ORF">LCGC14_2306070</name>
</gene>
<organism evidence="1">
    <name type="scientific">marine sediment metagenome</name>
    <dbReference type="NCBI Taxonomy" id="412755"/>
    <lineage>
        <taxon>unclassified sequences</taxon>
        <taxon>metagenomes</taxon>
        <taxon>ecological metagenomes</taxon>
    </lineage>
</organism>
<dbReference type="AlphaFoldDB" id="A0A0F9EZG6"/>
<dbReference type="EMBL" id="LAZR01032620">
    <property type="protein sequence ID" value="KKL50380.1"/>
    <property type="molecule type" value="Genomic_DNA"/>
</dbReference>
<reference evidence="1" key="1">
    <citation type="journal article" date="2015" name="Nature">
        <title>Complex archaea that bridge the gap between prokaryotes and eukaryotes.</title>
        <authorList>
            <person name="Spang A."/>
            <person name="Saw J.H."/>
            <person name="Jorgensen S.L."/>
            <person name="Zaremba-Niedzwiedzka K."/>
            <person name="Martijn J."/>
            <person name="Lind A.E."/>
            <person name="van Eijk R."/>
            <person name="Schleper C."/>
            <person name="Guy L."/>
            <person name="Ettema T.J."/>
        </authorList>
    </citation>
    <scope>NUCLEOTIDE SEQUENCE</scope>
</reference>
<protein>
    <recommendedName>
        <fullName evidence="2">Peptidase M28 domain-containing protein</fullName>
    </recommendedName>
</protein>
<evidence type="ECO:0000313" key="1">
    <source>
        <dbReference type="EMBL" id="KKL50380.1"/>
    </source>
</evidence>